<comment type="caution">
    <text evidence="3">The sequence shown here is derived from an EMBL/GenBank/DDBJ whole genome shotgun (WGS) entry which is preliminary data.</text>
</comment>
<reference evidence="3 4" key="1">
    <citation type="submission" date="2020-03" db="EMBL/GenBank/DDBJ databases">
        <title>Bradyrhizobium diversity isolated from nodules of Muelleranthus trifoliolatus.</title>
        <authorList>
            <person name="Klepa M."/>
            <person name="Helene L."/>
            <person name="Hungria M."/>
        </authorList>
    </citation>
    <scope>NUCLEOTIDE SEQUENCE [LARGE SCALE GENOMIC DNA]</scope>
    <source>
        <strain evidence="3 4">WSM 1744</strain>
    </source>
</reference>
<feature type="signal peptide" evidence="2">
    <location>
        <begin position="1"/>
        <end position="19"/>
    </location>
</feature>
<name>A0A7Y4H466_9BRAD</name>
<evidence type="ECO:0000256" key="2">
    <source>
        <dbReference type="SAM" id="SignalP"/>
    </source>
</evidence>
<proteinExistence type="predicted"/>
<dbReference type="EMBL" id="JAAVLW010000003">
    <property type="protein sequence ID" value="NOJ46984.1"/>
    <property type="molecule type" value="Genomic_DNA"/>
</dbReference>
<evidence type="ECO:0000256" key="1">
    <source>
        <dbReference type="SAM" id="MobiDB-lite"/>
    </source>
</evidence>
<protein>
    <submittedName>
        <fullName evidence="3">Uncharacterized protein</fullName>
    </submittedName>
</protein>
<accession>A0A7Y4H466</accession>
<evidence type="ECO:0000313" key="4">
    <source>
        <dbReference type="Proteomes" id="UP000528734"/>
    </source>
</evidence>
<gene>
    <name evidence="3" type="ORF">HCN50_12120</name>
</gene>
<evidence type="ECO:0000313" key="3">
    <source>
        <dbReference type="EMBL" id="NOJ46984.1"/>
    </source>
</evidence>
<organism evidence="3 4">
    <name type="scientific">Bradyrhizobium archetypum</name>
    <dbReference type="NCBI Taxonomy" id="2721160"/>
    <lineage>
        <taxon>Bacteria</taxon>
        <taxon>Pseudomonadati</taxon>
        <taxon>Pseudomonadota</taxon>
        <taxon>Alphaproteobacteria</taxon>
        <taxon>Hyphomicrobiales</taxon>
        <taxon>Nitrobacteraceae</taxon>
        <taxon>Bradyrhizobium</taxon>
    </lineage>
</organism>
<keyword evidence="4" id="KW-1185">Reference proteome</keyword>
<dbReference type="Proteomes" id="UP000528734">
    <property type="component" value="Unassembled WGS sequence"/>
</dbReference>
<sequence>MALLLSSAVVIAGPLPADAAQVLITPEEAALPPPKGAVASERRGITRGPKVDVVTSPGELRSPMHFRLKFEPYGGAKIDPDSVKVIYLRTPNVDLTSRVRSFVQPTGIDMPEVELPAGEHMVRVDVKDSDGRIGTTSFVLKVAP</sequence>
<feature type="chain" id="PRO_5031470203" evidence="2">
    <location>
        <begin position="20"/>
        <end position="144"/>
    </location>
</feature>
<feature type="region of interest" description="Disordered" evidence="1">
    <location>
        <begin position="31"/>
        <end position="56"/>
    </location>
</feature>
<keyword evidence="2" id="KW-0732">Signal</keyword>
<dbReference type="AlphaFoldDB" id="A0A7Y4H466"/>